<dbReference type="Pfam" id="PF13683">
    <property type="entry name" value="rve_3"/>
    <property type="match status" value="1"/>
</dbReference>
<keyword evidence="4" id="KW-1185">Reference proteome</keyword>
<dbReference type="Proteomes" id="UP000251800">
    <property type="component" value="Unassembled WGS sequence"/>
</dbReference>
<evidence type="ECO:0000313" key="4">
    <source>
        <dbReference type="Proteomes" id="UP000251800"/>
    </source>
</evidence>
<dbReference type="AlphaFoldDB" id="A0A383XPG6"/>
<dbReference type="EMBL" id="QEQK01000022">
    <property type="protein sequence ID" value="PWN54574.1"/>
    <property type="molecule type" value="Genomic_DNA"/>
</dbReference>
<evidence type="ECO:0000313" key="3">
    <source>
        <dbReference type="EMBL" id="PWN54574.1"/>
    </source>
</evidence>
<evidence type="ECO:0000259" key="1">
    <source>
        <dbReference type="Pfam" id="PF13683"/>
    </source>
</evidence>
<evidence type="ECO:0000313" key="2">
    <source>
        <dbReference type="EMBL" id="PWN54520.1"/>
    </source>
</evidence>
<gene>
    <name evidence="3" type="ORF">DEH80_16570</name>
    <name evidence="2" type="ORF">DEH80_17015</name>
</gene>
<comment type="caution">
    <text evidence="2">The sequence shown here is derived from an EMBL/GenBank/DDBJ whole genome shotgun (WGS) entry which is preliminary data.</text>
</comment>
<proteinExistence type="predicted"/>
<name>A0A383XPG6_9GAMM</name>
<protein>
    <submittedName>
        <fullName evidence="2">IS3 family transposase</fullName>
    </submittedName>
</protein>
<sequence>VREATYWWMIEYNEERPHDALGNMTPAEARLLAARNSTFELSP</sequence>
<dbReference type="InterPro" id="IPR001584">
    <property type="entry name" value="Integrase_cat-core"/>
</dbReference>
<organism evidence="2 4">
    <name type="scientific">Abyssibacter profundi</name>
    <dbReference type="NCBI Taxonomy" id="2182787"/>
    <lineage>
        <taxon>Bacteria</taxon>
        <taxon>Pseudomonadati</taxon>
        <taxon>Pseudomonadota</taxon>
        <taxon>Gammaproteobacteria</taxon>
        <taxon>Chromatiales</taxon>
        <taxon>Oceanococcaceae</taxon>
        <taxon>Abyssibacter</taxon>
    </lineage>
</organism>
<reference evidence="2 4" key="1">
    <citation type="submission" date="2018-05" db="EMBL/GenBank/DDBJ databases">
        <title>Abyssibacter profundi OUC007T gen. nov., sp. nov, a marine bacterium isolated from seawater of the Mariana Trench.</title>
        <authorList>
            <person name="Zhou S."/>
        </authorList>
    </citation>
    <scope>NUCLEOTIDE SEQUENCE [LARGE SCALE GENOMIC DNA]</scope>
    <source>
        <strain evidence="2 4">OUC007</strain>
    </source>
</reference>
<dbReference type="RefSeq" id="WP_165831532.1">
    <property type="nucleotide sequence ID" value="NZ_QEQK01000022.1"/>
</dbReference>
<dbReference type="GO" id="GO:0015074">
    <property type="term" value="P:DNA integration"/>
    <property type="evidence" value="ECO:0007669"/>
    <property type="project" value="InterPro"/>
</dbReference>
<feature type="domain" description="Integrase catalytic" evidence="1">
    <location>
        <begin position="1"/>
        <end position="26"/>
    </location>
</feature>
<accession>A0A383XPG6</accession>
<dbReference type="EMBL" id="QEQK01000031">
    <property type="protein sequence ID" value="PWN54520.1"/>
    <property type="molecule type" value="Genomic_DNA"/>
</dbReference>
<feature type="non-terminal residue" evidence="2">
    <location>
        <position position="1"/>
    </location>
</feature>